<evidence type="ECO:0000313" key="11">
    <source>
        <dbReference type="EMBL" id="TPX61879.1"/>
    </source>
</evidence>
<feature type="compositionally biased region" description="Polar residues" evidence="9">
    <location>
        <begin position="195"/>
        <end position="209"/>
    </location>
</feature>
<feature type="region of interest" description="Disordered" evidence="9">
    <location>
        <begin position="83"/>
        <end position="177"/>
    </location>
</feature>
<keyword evidence="6" id="KW-0472">Membrane</keyword>
<accession>A0A507ECN1</accession>
<dbReference type="InterPro" id="IPR018490">
    <property type="entry name" value="cNMP-bd_dom_sf"/>
</dbReference>
<dbReference type="SMART" id="SM00100">
    <property type="entry name" value="cNMP"/>
    <property type="match status" value="1"/>
</dbReference>
<feature type="domain" description="Cyclic nucleotide-binding" evidence="10">
    <location>
        <begin position="379"/>
        <end position="480"/>
    </location>
</feature>
<reference evidence="11 12" key="1">
    <citation type="journal article" date="2019" name="Sci. Rep.">
        <title>Comparative genomics of chytrid fungi reveal insights into the obligate biotrophic and pathogenic lifestyle of Synchytrium endobioticum.</title>
        <authorList>
            <person name="van de Vossenberg B.T.L.H."/>
            <person name="Warris S."/>
            <person name="Nguyen H.D.T."/>
            <person name="van Gent-Pelzer M.P.E."/>
            <person name="Joly D.L."/>
            <person name="van de Geest H.C."/>
            <person name="Bonants P.J.M."/>
            <person name="Smith D.S."/>
            <person name="Levesque C.A."/>
            <person name="van der Lee T.A.J."/>
        </authorList>
    </citation>
    <scope>NUCLEOTIDE SEQUENCE [LARGE SCALE GENOMIC DNA]</scope>
    <source>
        <strain evidence="11 12">CBS 809.83</strain>
    </source>
</reference>
<keyword evidence="7" id="KW-1071">Ligand-gated ion channel</keyword>
<keyword evidence="5" id="KW-0406">Ion transport</keyword>
<feature type="compositionally biased region" description="Polar residues" evidence="9">
    <location>
        <begin position="106"/>
        <end position="131"/>
    </location>
</feature>
<dbReference type="GO" id="GO:0005221">
    <property type="term" value="F:intracellularly cyclic nucleotide-activated monoatomic cation channel activity"/>
    <property type="evidence" value="ECO:0007669"/>
    <property type="project" value="InterPro"/>
</dbReference>
<dbReference type="Gene3D" id="2.60.120.10">
    <property type="entry name" value="Jelly Rolls"/>
    <property type="match status" value="1"/>
</dbReference>
<feature type="region of interest" description="Disordered" evidence="9">
    <location>
        <begin position="1"/>
        <end position="22"/>
    </location>
</feature>
<dbReference type="PROSITE" id="PS00889">
    <property type="entry name" value="CNMP_BINDING_2"/>
    <property type="match status" value="1"/>
</dbReference>
<dbReference type="AlphaFoldDB" id="A0A507ECN1"/>
<evidence type="ECO:0000313" key="12">
    <source>
        <dbReference type="Proteomes" id="UP000318582"/>
    </source>
</evidence>
<dbReference type="InterPro" id="IPR014710">
    <property type="entry name" value="RmlC-like_jellyroll"/>
</dbReference>
<dbReference type="CDD" id="cd00038">
    <property type="entry name" value="CAP_ED"/>
    <property type="match status" value="1"/>
</dbReference>
<feature type="region of interest" description="Disordered" evidence="9">
    <location>
        <begin position="40"/>
        <end position="69"/>
    </location>
</feature>
<organism evidence="11 12">
    <name type="scientific">Powellomyces hirtus</name>
    <dbReference type="NCBI Taxonomy" id="109895"/>
    <lineage>
        <taxon>Eukaryota</taxon>
        <taxon>Fungi</taxon>
        <taxon>Fungi incertae sedis</taxon>
        <taxon>Chytridiomycota</taxon>
        <taxon>Chytridiomycota incertae sedis</taxon>
        <taxon>Chytridiomycetes</taxon>
        <taxon>Spizellomycetales</taxon>
        <taxon>Powellomycetaceae</taxon>
        <taxon>Powellomyces</taxon>
    </lineage>
</organism>
<evidence type="ECO:0000256" key="6">
    <source>
        <dbReference type="ARBA" id="ARBA00023136"/>
    </source>
</evidence>
<feature type="region of interest" description="Disordered" evidence="9">
    <location>
        <begin position="263"/>
        <end position="358"/>
    </location>
</feature>
<dbReference type="PROSITE" id="PS50042">
    <property type="entry name" value="CNMP_BINDING_3"/>
    <property type="match status" value="1"/>
</dbReference>
<feature type="compositionally biased region" description="Low complexity" evidence="9">
    <location>
        <begin position="336"/>
        <end position="356"/>
    </location>
</feature>
<dbReference type="InterPro" id="IPR000595">
    <property type="entry name" value="cNMP-bd_dom"/>
</dbReference>
<keyword evidence="8" id="KW-0407">Ion channel</keyword>
<evidence type="ECO:0000256" key="4">
    <source>
        <dbReference type="ARBA" id="ARBA00022989"/>
    </source>
</evidence>
<evidence type="ECO:0000256" key="5">
    <source>
        <dbReference type="ARBA" id="ARBA00023065"/>
    </source>
</evidence>
<comment type="subcellular location">
    <subcellularLocation>
        <location evidence="1">Membrane</location>
        <topology evidence="1">Multi-pass membrane protein</topology>
    </subcellularLocation>
</comment>
<evidence type="ECO:0000256" key="2">
    <source>
        <dbReference type="ARBA" id="ARBA00022448"/>
    </source>
</evidence>
<evidence type="ECO:0000256" key="3">
    <source>
        <dbReference type="ARBA" id="ARBA00022692"/>
    </source>
</evidence>
<feature type="compositionally biased region" description="Basic and acidic residues" evidence="9">
    <location>
        <begin position="83"/>
        <end position="99"/>
    </location>
</feature>
<dbReference type="PANTHER" id="PTHR45638:SF11">
    <property type="entry name" value="CYCLIC NUCLEOTIDE-GATED CATION CHANNEL SUBUNIT A"/>
    <property type="match status" value="1"/>
</dbReference>
<keyword evidence="4" id="KW-1133">Transmembrane helix</keyword>
<dbReference type="Proteomes" id="UP000318582">
    <property type="component" value="Unassembled WGS sequence"/>
</dbReference>
<comment type="caution">
    <text evidence="11">The sequence shown here is derived from an EMBL/GenBank/DDBJ whole genome shotgun (WGS) entry which is preliminary data.</text>
</comment>
<keyword evidence="12" id="KW-1185">Reference proteome</keyword>
<dbReference type="GO" id="GO:0044877">
    <property type="term" value="F:protein-containing complex binding"/>
    <property type="evidence" value="ECO:0007669"/>
    <property type="project" value="TreeGrafter"/>
</dbReference>
<feature type="compositionally biased region" description="Polar residues" evidence="9">
    <location>
        <begin position="165"/>
        <end position="177"/>
    </location>
</feature>
<feature type="region of interest" description="Disordered" evidence="9">
    <location>
        <begin position="189"/>
        <end position="220"/>
    </location>
</feature>
<keyword evidence="3" id="KW-0812">Transmembrane</keyword>
<name>A0A507ECN1_9FUNG</name>
<protein>
    <recommendedName>
        <fullName evidence="10">Cyclic nucleotide-binding domain-containing protein</fullName>
    </recommendedName>
</protein>
<sequence length="510" mass="54881">MQPSSAKPPHSMNDFSSLTPPPKKGIITVVQRLFSALAVKNKKAPDQQLDKRRLSAVEPSPGEKRSRTSIKYRLRRFSAGADGADRRFSLPTDNSEKVADSGGEIDSTTSHSRNAISLPDTLQSQSRQASACSDVDGAGPLAEGCDSGNTVTGRVSRTDLGGLSRSRSYVDQPDSSYIMTPGGVVSVSDARESLGNHSPRSQSLTPNATDESKQSEAATTHEIMVGGEMRTATIDELTTLMAFGVVLPTMMDFRKIGLAGGGSTTSVAAAPRNSTTNPVPPTQNVTRRRNSLPAKAPQPVLPPSPLSTQPVVVGQPAKRSRRNSLPGPPRPSVTTAAGSQEDSASSSRRNSGLSSGVTDSCRDIARELPDFERQLNLRMTPAIFLAGEYIIRKREVGQEMYFLSKGKVEVVSSDGKTVYSSIGPGSFFGELGVLFDIPRTASVRTLTNSFCMVLSRTDLQEVMREFPSISERFEKVVAARMAEVRSRRDSAVLSRVRIQAAFNTIEEEDE</sequence>
<proteinExistence type="predicted"/>
<evidence type="ECO:0000256" key="8">
    <source>
        <dbReference type="ARBA" id="ARBA00023303"/>
    </source>
</evidence>
<dbReference type="EMBL" id="QEAQ01000005">
    <property type="protein sequence ID" value="TPX61879.1"/>
    <property type="molecule type" value="Genomic_DNA"/>
</dbReference>
<dbReference type="InterPro" id="IPR050866">
    <property type="entry name" value="CNG_cation_channel"/>
</dbReference>
<evidence type="ECO:0000256" key="9">
    <source>
        <dbReference type="SAM" id="MobiDB-lite"/>
    </source>
</evidence>
<evidence type="ECO:0000256" key="7">
    <source>
        <dbReference type="ARBA" id="ARBA00023286"/>
    </source>
</evidence>
<dbReference type="InterPro" id="IPR018488">
    <property type="entry name" value="cNMP-bd_CS"/>
</dbReference>
<dbReference type="STRING" id="109895.A0A507ECN1"/>
<dbReference type="Pfam" id="PF00027">
    <property type="entry name" value="cNMP_binding"/>
    <property type="match status" value="1"/>
</dbReference>
<evidence type="ECO:0000256" key="1">
    <source>
        <dbReference type="ARBA" id="ARBA00004141"/>
    </source>
</evidence>
<dbReference type="SUPFAM" id="SSF51206">
    <property type="entry name" value="cAMP-binding domain-like"/>
    <property type="match status" value="1"/>
</dbReference>
<keyword evidence="2" id="KW-0813">Transport</keyword>
<evidence type="ECO:0000259" key="10">
    <source>
        <dbReference type="PROSITE" id="PS50042"/>
    </source>
</evidence>
<dbReference type="GO" id="GO:0016020">
    <property type="term" value="C:membrane"/>
    <property type="evidence" value="ECO:0007669"/>
    <property type="project" value="UniProtKB-SubCell"/>
</dbReference>
<dbReference type="PANTHER" id="PTHR45638">
    <property type="entry name" value="CYCLIC NUCLEOTIDE-GATED CATION CHANNEL SUBUNIT A"/>
    <property type="match status" value="1"/>
</dbReference>
<gene>
    <name evidence="11" type="ORF">PhCBS80983_g00820</name>
</gene>
<feature type="compositionally biased region" description="Basic and acidic residues" evidence="9">
    <location>
        <begin position="43"/>
        <end position="66"/>
    </location>
</feature>